<reference evidence="2" key="1">
    <citation type="journal article" date="2021" name="Syst. Appl. Microbiol.">
        <title>Roseomonas hellenica sp. nov., isolated from roots of wild-growing Alkanna tinctoria.</title>
        <authorList>
            <person name="Rat A."/>
            <person name="Naranjo H.D."/>
            <person name="Lebbe L."/>
            <person name="Cnockaert M."/>
            <person name="Krigas N."/>
            <person name="Grigoriadou K."/>
            <person name="Maloupa E."/>
            <person name="Willems A."/>
        </authorList>
    </citation>
    <scope>NUCLEOTIDE SEQUENCE [LARGE SCALE GENOMIC DNA]</scope>
    <source>
        <strain evidence="2">LMG 31159</strain>
    </source>
</reference>
<evidence type="ECO:0008006" key="3">
    <source>
        <dbReference type="Google" id="ProtNLM"/>
    </source>
</evidence>
<dbReference type="RefSeq" id="WP_211870022.1">
    <property type="nucleotide sequence ID" value="NZ_JAAEDI010000018.1"/>
</dbReference>
<organism evidence="1 2">
    <name type="scientific">Neoroseomonas terrae</name>
    <dbReference type="NCBI Taxonomy" id="424799"/>
    <lineage>
        <taxon>Bacteria</taxon>
        <taxon>Pseudomonadati</taxon>
        <taxon>Pseudomonadota</taxon>
        <taxon>Alphaproteobacteria</taxon>
        <taxon>Acetobacterales</taxon>
        <taxon>Acetobacteraceae</taxon>
        <taxon>Neoroseomonas</taxon>
    </lineage>
</organism>
<comment type="caution">
    <text evidence="1">The sequence shown here is derived from an EMBL/GenBank/DDBJ whole genome shotgun (WGS) entry which is preliminary data.</text>
</comment>
<proteinExistence type="predicted"/>
<sequence>MSGMFRSPPRADNDKPGVREMAAFGMAVNDADASRAVETTGANPAIVARLRSGRPTLLGGDTAGDTKSKLGG</sequence>
<accession>A0ABS5EK25</accession>
<protein>
    <recommendedName>
        <fullName evidence="3">UBA domain-containing protein</fullName>
    </recommendedName>
</protein>
<evidence type="ECO:0000313" key="2">
    <source>
        <dbReference type="Proteomes" id="UP000698752"/>
    </source>
</evidence>
<dbReference type="Proteomes" id="UP000698752">
    <property type="component" value="Unassembled WGS sequence"/>
</dbReference>
<gene>
    <name evidence="1" type="ORF">GXW78_16895</name>
</gene>
<keyword evidence="2" id="KW-1185">Reference proteome</keyword>
<evidence type="ECO:0000313" key="1">
    <source>
        <dbReference type="EMBL" id="MBR0651353.1"/>
    </source>
</evidence>
<name>A0ABS5EK25_9PROT</name>
<dbReference type="EMBL" id="JAAEDI010000018">
    <property type="protein sequence ID" value="MBR0651353.1"/>
    <property type="molecule type" value="Genomic_DNA"/>
</dbReference>